<dbReference type="RefSeq" id="WP_189438822.1">
    <property type="nucleotide sequence ID" value="NZ_BMXE01000011.1"/>
</dbReference>
<evidence type="ECO:0000313" key="1">
    <source>
        <dbReference type="EMBL" id="GHB48676.1"/>
    </source>
</evidence>
<gene>
    <name evidence="1" type="ORF">GCM10007094_42440</name>
</gene>
<protein>
    <submittedName>
        <fullName evidence="1">Uncharacterized protein</fullName>
    </submittedName>
</protein>
<reference evidence="2" key="1">
    <citation type="journal article" date="2019" name="Int. J. Syst. Evol. Microbiol.">
        <title>The Global Catalogue of Microorganisms (GCM) 10K type strain sequencing project: providing services to taxonomists for standard genome sequencing and annotation.</title>
        <authorList>
            <consortium name="The Broad Institute Genomics Platform"/>
            <consortium name="The Broad Institute Genome Sequencing Center for Infectious Disease"/>
            <person name="Wu L."/>
            <person name="Ma J."/>
        </authorList>
    </citation>
    <scope>NUCLEOTIDE SEQUENCE [LARGE SCALE GENOMIC DNA]</scope>
    <source>
        <strain evidence="2">KCTC 12861</strain>
    </source>
</reference>
<dbReference type="Proteomes" id="UP000637980">
    <property type="component" value="Unassembled WGS sequence"/>
</dbReference>
<name>A0ABQ3ESQ6_9HYPH</name>
<accession>A0ABQ3ESQ6</accession>
<proteinExistence type="predicted"/>
<keyword evidence="2" id="KW-1185">Reference proteome</keyword>
<comment type="caution">
    <text evidence="1">The sequence shown here is derived from an EMBL/GenBank/DDBJ whole genome shotgun (WGS) entry which is preliminary data.</text>
</comment>
<organism evidence="1 2">
    <name type="scientific">Pseudovibrio japonicus</name>
    <dbReference type="NCBI Taxonomy" id="366534"/>
    <lineage>
        <taxon>Bacteria</taxon>
        <taxon>Pseudomonadati</taxon>
        <taxon>Pseudomonadota</taxon>
        <taxon>Alphaproteobacteria</taxon>
        <taxon>Hyphomicrobiales</taxon>
        <taxon>Stappiaceae</taxon>
        <taxon>Pseudovibrio</taxon>
    </lineage>
</organism>
<evidence type="ECO:0000313" key="2">
    <source>
        <dbReference type="Proteomes" id="UP000637980"/>
    </source>
</evidence>
<dbReference type="EMBL" id="BMXE01000011">
    <property type="protein sequence ID" value="GHB48676.1"/>
    <property type="molecule type" value="Genomic_DNA"/>
</dbReference>
<sequence>MNFLKSRLTALSFSAITASPPARAISKCKFGSQFKEVTETANYEKGTTYFWHNAMKKPGIFGRAL</sequence>